<dbReference type="Proteomes" id="UP001153678">
    <property type="component" value="Unassembled WGS sequence"/>
</dbReference>
<reference evidence="1" key="1">
    <citation type="submission" date="2022-08" db="EMBL/GenBank/DDBJ databases">
        <authorList>
            <person name="Kallberg Y."/>
            <person name="Tangrot J."/>
            <person name="Rosling A."/>
        </authorList>
    </citation>
    <scope>NUCLEOTIDE SEQUENCE</scope>
    <source>
        <strain evidence="1">Wild A</strain>
    </source>
</reference>
<name>A0A9W4T9Q6_9GLOM</name>
<feature type="non-terminal residue" evidence="1">
    <location>
        <position position="128"/>
    </location>
</feature>
<dbReference type="AlphaFoldDB" id="A0A9W4T9Q6"/>
<keyword evidence="2" id="KW-1185">Reference proteome</keyword>
<organism evidence="1 2">
    <name type="scientific">Funneliformis geosporum</name>
    <dbReference type="NCBI Taxonomy" id="1117311"/>
    <lineage>
        <taxon>Eukaryota</taxon>
        <taxon>Fungi</taxon>
        <taxon>Fungi incertae sedis</taxon>
        <taxon>Mucoromycota</taxon>
        <taxon>Glomeromycotina</taxon>
        <taxon>Glomeromycetes</taxon>
        <taxon>Glomerales</taxon>
        <taxon>Glomeraceae</taxon>
        <taxon>Funneliformis</taxon>
    </lineage>
</organism>
<gene>
    <name evidence="1" type="ORF">FWILDA_LOCUS18773</name>
</gene>
<evidence type="ECO:0000313" key="2">
    <source>
        <dbReference type="Proteomes" id="UP001153678"/>
    </source>
</evidence>
<sequence>SYPGQNILISYIKERKGKSSYRGFLNLHRDVIVFIISSSLSKDWRDLDTSWARRFLEEAKELLNQTIFLALKEKVCFFYFAKEGQLLVGSHPESGELLGLFALVKTERSQHAEVLQTYWQGVIEERKK</sequence>
<dbReference type="OrthoDB" id="2393444at2759"/>
<evidence type="ECO:0000313" key="1">
    <source>
        <dbReference type="EMBL" id="CAI2198838.1"/>
    </source>
</evidence>
<accession>A0A9W4T9Q6</accession>
<comment type="caution">
    <text evidence="1">The sequence shown here is derived from an EMBL/GenBank/DDBJ whole genome shotgun (WGS) entry which is preliminary data.</text>
</comment>
<proteinExistence type="predicted"/>
<dbReference type="EMBL" id="CAMKVN010019664">
    <property type="protein sequence ID" value="CAI2198838.1"/>
    <property type="molecule type" value="Genomic_DNA"/>
</dbReference>
<protein>
    <submittedName>
        <fullName evidence="1">19363_t:CDS:1</fullName>
    </submittedName>
</protein>
<feature type="non-terminal residue" evidence="1">
    <location>
        <position position="1"/>
    </location>
</feature>